<dbReference type="PANTHER" id="PTHR33395">
    <property type="entry name" value="TRANSCRIPTASE, PUTATIVE-RELATED-RELATED"/>
    <property type="match status" value="1"/>
</dbReference>
<dbReference type="InterPro" id="IPR036691">
    <property type="entry name" value="Endo/exonu/phosph_ase_sf"/>
</dbReference>
<feature type="domain" description="Reverse transcriptase" evidence="1">
    <location>
        <begin position="378"/>
        <end position="484"/>
    </location>
</feature>
<reference evidence="3" key="1">
    <citation type="submission" date="2020-04" db="EMBL/GenBank/DDBJ databases">
        <authorList>
            <person name="Alioto T."/>
            <person name="Alioto T."/>
            <person name="Gomez Garrido J."/>
        </authorList>
    </citation>
    <scope>NUCLEOTIDE SEQUENCE</scope>
    <source>
        <strain evidence="3">A484AB</strain>
    </source>
</reference>
<dbReference type="EMBL" id="CACRXK020024819">
    <property type="protein sequence ID" value="CAB4038981.1"/>
    <property type="molecule type" value="Genomic_DNA"/>
</dbReference>
<organism evidence="3 4">
    <name type="scientific">Paramuricea clavata</name>
    <name type="common">Red gorgonian</name>
    <name type="synonym">Violescent sea-whip</name>
    <dbReference type="NCBI Taxonomy" id="317549"/>
    <lineage>
        <taxon>Eukaryota</taxon>
        <taxon>Metazoa</taxon>
        <taxon>Cnidaria</taxon>
        <taxon>Anthozoa</taxon>
        <taxon>Octocorallia</taxon>
        <taxon>Malacalcyonacea</taxon>
        <taxon>Plexauridae</taxon>
        <taxon>Paramuricea</taxon>
    </lineage>
</organism>
<evidence type="ECO:0000259" key="2">
    <source>
        <dbReference type="Pfam" id="PF14529"/>
    </source>
</evidence>
<dbReference type="Pfam" id="PF14529">
    <property type="entry name" value="Exo_endo_phos_2"/>
    <property type="match status" value="1"/>
</dbReference>
<evidence type="ECO:0000259" key="1">
    <source>
        <dbReference type="Pfam" id="PF00078"/>
    </source>
</evidence>
<dbReference type="SUPFAM" id="SSF56219">
    <property type="entry name" value="DNase I-like"/>
    <property type="match status" value="1"/>
</dbReference>
<dbReference type="InterPro" id="IPR000477">
    <property type="entry name" value="RT_dom"/>
</dbReference>
<sequence>MIELYPANCSKFPLSLFYRPPNSEEDILIELRDSLDRLDEPCQLVLVGDFNLPNIDWSLHFPSPTSKGSFKEELFCEIITDQFLYQKAVGPTHLHGNKLDCVFSNSPKLITNVNCTNPTDLFPTDHYLIEFDIKVCFQKAKSIRRTVYDFNNANFDGAREHLMNVPLDSAISNNSDIDECWKAWKDLFITAIDKFVPKKTVVDTNTPPWIDRDVKHMIKKKYTALRQYRQKRTEGRKRKLRQLTQETKDLIKQKRHQYIEKVQDSHAKSLKLFWSYHKHILRNRNFPPANTYNNSTATTPHKKAELFNAFFASISQNEVEQYLNHLDTTKAYGPDGIPPRLLKEFSREISTSLCSLFNMSLTTGRLPMEWKHANVIPIHKKDCVEPVTNYRPISLLPIISKVLERCVFNNIYPFVRVLINNVQHGFLRSRSCITQLLGILHDIGKNLDRNKQIDVLYLDFSKAFDSVDHDILLHKLQMHGIIKRNAFTMVRKLLER</sequence>
<dbReference type="Pfam" id="PF00078">
    <property type="entry name" value="RVT_1"/>
    <property type="match status" value="1"/>
</dbReference>
<name>A0A7D9LR69_PARCT</name>
<dbReference type="OrthoDB" id="426210at2759"/>
<evidence type="ECO:0000313" key="3">
    <source>
        <dbReference type="EMBL" id="CAB4038981.1"/>
    </source>
</evidence>
<dbReference type="AlphaFoldDB" id="A0A7D9LR69"/>
<dbReference type="InterPro" id="IPR043502">
    <property type="entry name" value="DNA/RNA_pol_sf"/>
</dbReference>
<evidence type="ECO:0000313" key="4">
    <source>
        <dbReference type="Proteomes" id="UP001152795"/>
    </source>
</evidence>
<accession>A0A7D9LR69</accession>
<comment type="caution">
    <text evidence="3">The sequence shown here is derived from an EMBL/GenBank/DDBJ whole genome shotgun (WGS) entry which is preliminary data.</text>
</comment>
<dbReference type="Proteomes" id="UP001152795">
    <property type="component" value="Unassembled WGS sequence"/>
</dbReference>
<dbReference type="CDD" id="cd01650">
    <property type="entry name" value="RT_nLTR_like"/>
    <property type="match status" value="1"/>
</dbReference>
<dbReference type="SUPFAM" id="SSF56672">
    <property type="entry name" value="DNA/RNA polymerases"/>
    <property type="match status" value="1"/>
</dbReference>
<dbReference type="GO" id="GO:0031012">
    <property type="term" value="C:extracellular matrix"/>
    <property type="evidence" value="ECO:0007669"/>
    <property type="project" value="TreeGrafter"/>
</dbReference>
<feature type="domain" description="Endonuclease/exonuclease/phosphatase" evidence="2">
    <location>
        <begin position="17"/>
        <end position="129"/>
    </location>
</feature>
<dbReference type="PANTHER" id="PTHR33395:SF22">
    <property type="entry name" value="REVERSE TRANSCRIPTASE DOMAIN-CONTAINING PROTEIN"/>
    <property type="match status" value="1"/>
</dbReference>
<protein>
    <submittedName>
        <fullName evidence="3">Uncharacterized protein</fullName>
    </submittedName>
</protein>
<proteinExistence type="predicted"/>
<dbReference type="GO" id="GO:0003824">
    <property type="term" value="F:catalytic activity"/>
    <property type="evidence" value="ECO:0007669"/>
    <property type="project" value="InterPro"/>
</dbReference>
<dbReference type="Gene3D" id="3.60.10.10">
    <property type="entry name" value="Endonuclease/exonuclease/phosphatase"/>
    <property type="match status" value="1"/>
</dbReference>
<dbReference type="InterPro" id="IPR005135">
    <property type="entry name" value="Endo/exonuclease/phosphatase"/>
</dbReference>
<keyword evidence="4" id="KW-1185">Reference proteome</keyword>
<gene>
    <name evidence="3" type="ORF">PACLA_8A043308</name>
</gene>